<feature type="region of interest" description="Disordered" evidence="1">
    <location>
        <begin position="211"/>
        <end position="373"/>
    </location>
</feature>
<dbReference type="InterPro" id="IPR027871">
    <property type="entry name" value="DUF4603"/>
</dbReference>
<proteinExistence type="predicted"/>
<accession>A0A5C6N911</accession>
<feature type="compositionally biased region" description="Low complexity" evidence="1">
    <location>
        <begin position="211"/>
        <end position="224"/>
    </location>
</feature>
<feature type="compositionally biased region" description="Polar residues" evidence="1">
    <location>
        <begin position="241"/>
        <end position="251"/>
    </location>
</feature>
<feature type="compositionally biased region" description="Polar residues" evidence="1">
    <location>
        <begin position="745"/>
        <end position="754"/>
    </location>
</feature>
<feature type="compositionally biased region" description="Basic residues" evidence="1">
    <location>
        <begin position="320"/>
        <end position="341"/>
    </location>
</feature>
<evidence type="ECO:0000313" key="3">
    <source>
        <dbReference type="Proteomes" id="UP000324091"/>
    </source>
</evidence>
<keyword evidence="3" id="KW-1185">Reference proteome</keyword>
<evidence type="ECO:0000256" key="1">
    <source>
        <dbReference type="SAM" id="MobiDB-lite"/>
    </source>
</evidence>
<feature type="compositionally biased region" description="Basic and acidic residues" evidence="1">
    <location>
        <begin position="149"/>
        <end position="159"/>
    </location>
</feature>
<protein>
    <recommendedName>
        <fullName evidence="4">KIAA0232</fullName>
    </recommendedName>
</protein>
<evidence type="ECO:0008006" key="4">
    <source>
        <dbReference type="Google" id="ProtNLM"/>
    </source>
</evidence>
<feature type="region of interest" description="Disordered" evidence="1">
    <location>
        <begin position="726"/>
        <end position="756"/>
    </location>
</feature>
<dbReference type="PANTHER" id="PTHR17611:SF3">
    <property type="entry name" value="DNA SEGMENT, CHR 5, ERATO DOI 579, EXPRESSED"/>
    <property type="match status" value="1"/>
</dbReference>
<feature type="region of interest" description="Disordered" evidence="1">
    <location>
        <begin position="149"/>
        <end position="174"/>
    </location>
</feature>
<reference evidence="2 3" key="1">
    <citation type="submission" date="2019-04" db="EMBL/GenBank/DDBJ databases">
        <title>Chromosome genome assembly for Takifugu flavidus.</title>
        <authorList>
            <person name="Xiao S."/>
        </authorList>
    </citation>
    <scope>NUCLEOTIDE SEQUENCE [LARGE SCALE GENOMIC DNA]</scope>
    <source>
        <strain evidence="2">HTHZ2018</strain>
        <tissue evidence="2">Muscle</tissue>
    </source>
</reference>
<dbReference type="Pfam" id="PF15376">
    <property type="entry name" value="DUF4603"/>
    <property type="match status" value="1"/>
</dbReference>
<evidence type="ECO:0000313" key="2">
    <source>
        <dbReference type="EMBL" id="TWW63736.1"/>
    </source>
</evidence>
<organism evidence="2 3">
    <name type="scientific">Takifugu flavidus</name>
    <name type="common">sansaifugu</name>
    <dbReference type="NCBI Taxonomy" id="433684"/>
    <lineage>
        <taxon>Eukaryota</taxon>
        <taxon>Metazoa</taxon>
        <taxon>Chordata</taxon>
        <taxon>Craniata</taxon>
        <taxon>Vertebrata</taxon>
        <taxon>Euteleostomi</taxon>
        <taxon>Actinopterygii</taxon>
        <taxon>Neopterygii</taxon>
        <taxon>Teleostei</taxon>
        <taxon>Neoteleostei</taxon>
        <taxon>Acanthomorphata</taxon>
        <taxon>Eupercaria</taxon>
        <taxon>Tetraodontiformes</taxon>
        <taxon>Tetradontoidea</taxon>
        <taxon>Tetraodontidae</taxon>
        <taxon>Takifugu</taxon>
    </lineage>
</organism>
<gene>
    <name evidence="2" type="ORF">D4764_03G0007440</name>
</gene>
<dbReference type="Proteomes" id="UP000324091">
    <property type="component" value="Chromosome 3"/>
</dbReference>
<feature type="compositionally biased region" description="Basic and acidic residues" evidence="1">
    <location>
        <begin position="262"/>
        <end position="278"/>
    </location>
</feature>
<feature type="compositionally biased region" description="Low complexity" evidence="1">
    <location>
        <begin position="298"/>
        <end position="312"/>
    </location>
</feature>
<feature type="compositionally biased region" description="Polar residues" evidence="1">
    <location>
        <begin position="726"/>
        <end position="735"/>
    </location>
</feature>
<name>A0A5C6N911_9TELE</name>
<feature type="region of interest" description="Disordered" evidence="1">
    <location>
        <begin position="1139"/>
        <end position="1170"/>
    </location>
</feature>
<sequence length="1452" mass="158971">MRPVSTDSDGPAPPKSLSCSYPLVGSLPATEMSLLQSLGPVQNWLGQELEKCGIDAMIYTRYVLSLLLHDSYDYDLQDQENDIFLGWEKGTGKKWGKSKKKGGTDLSLEEMKKQAAVQCLRSASDENSGIENLVEELCSKLKDIQNKQKEEKQIGKKSDGCQSPERADSPSSKDQVEMYYEAFPPLSEKPVCLQEIMTVWNKAKACAYSTSSSSAAPQTSTDTSSPKDCNSEGEGTKEQNPESGGTVTTVISERGLQRRSKKEKENQHHSFVSAEKKSSAHSKRQMRQRSEGKYRPRSWSSGSSEGGSSSSGNQGDVKTSRSRTVRVRHRSREATKNKKTRNSGQVKVTDKEERRHAGGSSSSTSGCPVKPPQFYKKGKRLLKEIHKDPGWKEAKEATLEALKKKEYMEEPLWYTEPITEYFVPFSSRQSKLETKYRSKADFPEGFALSADMETLPEKIQGICIASEGYHRAYLAAGSFIDGHFVEGPGEGEDETSELIGTSSFPQQEDSRDLDDEHLSEFTHFYEVDIYQSILDTSASDSVQESRILNMIRQKSKEQRDVEADCHLVLDGLEQQGKSAIRADSKEALGSVGFLMEENVAQVWGCYSPSTSEDIDGESFVGDSPIRLSPLLDSVSFTLSKISGFVEEPAAPEATSEAYGLNTSCFSLFELQYDSPTFSFPRDSLTAVHENNTDSSSCLDPHSNKQSRLLIWTKNSAFEETEHCSNLSTRTCSPWSHSEETRSDNEQANVQTEDSAQMGGEELDCMIPPLSGTYLEDEILDFLQENSVHKREEVSGSTASSESFTKKSKLESVCGIALEEDDSDRYSTGVFPDNMNQRGDDYSSGIIKDIWTAIGHDKPARSQQGAEKGEGLFSDESGGYCCSCLEVQAKGVQIQGPQKKAVQRSEYHLWDSKKEEQDLAKNKLSSIDGAGDYTTPSKPWDLNSDRESTSFILGGVYGELKTLGGDKSWAVLPPSDGQSNLLQCAASAASSSDVLTIAGTDVFMNTASCFAPGHRPLWRPLVSFGQSEQAIRESGEGLNKGFSFIFHEDLLGPYGRLRGEEPGVDYPFASFSLNNPFSQVLHVECSFESEDMASFSPGFKPRSILCSDSENEAFPSRIYGINRTQYRAIRISPRTHFRPISASELSPGGVSDSEAETDKEESAFPASAPVDVFDDPQADLKPLEEDAECEGPYYGKSELESGKFLPRLKKSGMEKSAQTSLDSQEGSGSLLPIAEQEDCLDCSGAGGKTVVSLGQAQKDEALGEKPADRVPQYGIPYDFVGNAPEFPRINIGGQGGAGSEQSPGWWQNTLGSPLFPGSQCTGKAPVTSGAATFEGDWRRGEEPFLGLELYQQRFRVISESRYRRLLSSGFSPTDACQPPSFVSARRGSDGGSAVVSASLWTAPAGGCLPPTCSIGPHHGEQDPPLSVVDLQQVMPWGFRILNVSLSGKAKDDL</sequence>
<dbReference type="PANTHER" id="PTHR17611">
    <property type="entry name" value="DNA SEGMENT, CHR 5, ERATO DOI 579, EXPRESSED"/>
    <property type="match status" value="1"/>
</dbReference>
<dbReference type="EMBL" id="RHFK02000016">
    <property type="protein sequence ID" value="TWW63736.1"/>
    <property type="molecule type" value="Genomic_DNA"/>
</dbReference>
<comment type="caution">
    <text evidence="2">The sequence shown here is derived from an EMBL/GenBank/DDBJ whole genome shotgun (WGS) entry which is preliminary data.</text>
</comment>